<comment type="caution">
    <text evidence="1">The sequence shown here is derived from an EMBL/GenBank/DDBJ whole genome shotgun (WGS) entry which is preliminary data.</text>
</comment>
<evidence type="ECO:0000313" key="1">
    <source>
        <dbReference type="EMBL" id="KAI8572877.1"/>
    </source>
</evidence>
<gene>
    <name evidence="1" type="ORF">RHMOL_Rhmol01G0234500</name>
</gene>
<dbReference type="EMBL" id="CM046388">
    <property type="protein sequence ID" value="KAI8572877.1"/>
    <property type="molecule type" value="Genomic_DNA"/>
</dbReference>
<dbReference type="Proteomes" id="UP001062846">
    <property type="component" value="Chromosome 1"/>
</dbReference>
<accession>A0ACC0Q7S4</accession>
<protein>
    <submittedName>
        <fullName evidence="1">Uncharacterized protein</fullName>
    </submittedName>
</protein>
<reference evidence="1" key="1">
    <citation type="submission" date="2022-02" db="EMBL/GenBank/DDBJ databases">
        <title>Plant Genome Project.</title>
        <authorList>
            <person name="Zhang R.-G."/>
        </authorList>
    </citation>
    <scope>NUCLEOTIDE SEQUENCE</scope>
    <source>
        <strain evidence="1">AT1</strain>
    </source>
</reference>
<organism evidence="1 2">
    <name type="scientific">Rhododendron molle</name>
    <name type="common">Chinese azalea</name>
    <name type="synonym">Azalea mollis</name>
    <dbReference type="NCBI Taxonomy" id="49168"/>
    <lineage>
        <taxon>Eukaryota</taxon>
        <taxon>Viridiplantae</taxon>
        <taxon>Streptophyta</taxon>
        <taxon>Embryophyta</taxon>
        <taxon>Tracheophyta</taxon>
        <taxon>Spermatophyta</taxon>
        <taxon>Magnoliopsida</taxon>
        <taxon>eudicotyledons</taxon>
        <taxon>Gunneridae</taxon>
        <taxon>Pentapetalae</taxon>
        <taxon>asterids</taxon>
        <taxon>Ericales</taxon>
        <taxon>Ericaceae</taxon>
        <taxon>Ericoideae</taxon>
        <taxon>Rhodoreae</taxon>
        <taxon>Rhododendron</taxon>
    </lineage>
</organism>
<proteinExistence type="predicted"/>
<evidence type="ECO:0000313" key="2">
    <source>
        <dbReference type="Proteomes" id="UP001062846"/>
    </source>
</evidence>
<name>A0ACC0Q7S4_RHOML</name>
<keyword evidence="2" id="KW-1185">Reference proteome</keyword>
<sequence length="55" mass="6342">MRNGFIFNGATQQASEVADLVKTRVVMWMNAKFDIKIYTVEDFKGYLNGIRKVKV</sequence>